<organism evidence="2 3">
    <name type="scientific">Alternaria alternata</name>
    <name type="common">Alternaria rot fungus</name>
    <name type="synonym">Torula alternata</name>
    <dbReference type="NCBI Taxonomy" id="5599"/>
    <lineage>
        <taxon>Eukaryota</taxon>
        <taxon>Fungi</taxon>
        <taxon>Dikarya</taxon>
        <taxon>Ascomycota</taxon>
        <taxon>Pezizomycotina</taxon>
        <taxon>Dothideomycetes</taxon>
        <taxon>Pleosporomycetidae</taxon>
        <taxon>Pleosporales</taxon>
        <taxon>Pleosporineae</taxon>
        <taxon>Pleosporaceae</taxon>
        <taxon>Alternaria</taxon>
        <taxon>Alternaria sect. Alternaria</taxon>
        <taxon>Alternaria alternata complex</taxon>
    </lineage>
</organism>
<dbReference type="VEuPathDB" id="FungiDB:CC77DRAFT_803066"/>
<evidence type="ECO:0000313" key="3">
    <source>
        <dbReference type="Proteomes" id="UP000077248"/>
    </source>
</evidence>
<accession>A0A177DND1</accession>
<evidence type="ECO:0000256" key="1">
    <source>
        <dbReference type="SAM" id="MobiDB-lite"/>
    </source>
</evidence>
<feature type="compositionally biased region" description="Basic and acidic residues" evidence="1">
    <location>
        <begin position="135"/>
        <end position="157"/>
    </location>
</feature>
<gene>
    <name evidence="2" type="ORF">CC77DRAFT_803066</name>
</gene>
<dbReference type="EMBL" id="KV441476">
    <property type="protein sequence ID" value="OAG21464.1"/>
    <property type="molecule type" value="Genomic_DNA"/>
</dbReference>
<reference evidence="2 3" key="1">
    <citation type="submission" date="2016-05" db="EMBL/GenBank/DDBJ databases">
        <title>Comparative analysis of secretome profiles of manganese(II)-oxidizing ascomycete fungi.</title>
        <authorList>
            <consortium name="DOE Joint Genome Institute"/>
            <person name="Zeiner C.A."/>
            <person name="Purvine S.O."/>
            <person name="Zink E.M."/>
            <person name="Wu S."/>
            <person name="Pasa-Tolic L."/>
            <person name="Chaput D.L."/>
            <person name="Haridas S."/>
            <person name="Grigoriev I.V."/>
            <person name="Santelli C.M."/>
            <person name="Hansel C.M."/>
        </authorList>
    </citation>
    <scope>NUCLEOTIDE SEQUENCE [LARGE SCALE GENOMIC DNA]</scope>
    <source>
        <strain evidence="2 3">SRC1lrK2f</strain>
    </source>
</reference>
<name>A0A177DND1_ALTAL</name>
<proteinExistence type="predicted"/>
<sequence length="157" mass="17614">MSVGNTRGLHMLHRCTITLPYRCIAAHICRIVVVGAAGNEVEGLPKCPGSRYKGTMCVYSRVPGWTGRCRTVVTRDLEHLIGPEAERRRGLAMNCACTTVWCFASGSQTTGWRRRGRDAWRCFCVSRMGKSHPRLGKEPPARRSKFEPDEKAGQEHR</sequence>
<protein>
    <submittedName>
        <fullName evidence="2">Uncharacterized protein</fullName>
    </submittedName>
</protein>
<dbReference type="GeneID" id="29118854"/>
<dbReference type="AlphaFoldDB" id="A0A177DND1"/>
<keyword evidence="3" id="KW-1185">Reference proteome</keyword>
<dbReference type="Proteomes" id="UP000077248">
    <property type="component" value="Unassembled WGS sequence"/>
</dbReference>
<evidence type="ECO:0000313" key="2">
    <source>
        <dbReference type="EMBL" id="OAG21464.1"/>
    </source>
</evidence>
<dbReference type="RefSeq" id="XP_018386885.1">
    <property type="nucleotide sequence ID" value="XM_018533260.1"/>
</dbReference>
<dbReference type="KEGG" id="aalt:CC77DRAFT_803066"/>
<feature type="region of interest" description="Disordered" evidence="1">
    <location>
        <begin position="131"/>
        <end position="157"/>
    </location>
</feature>